<proteinExistence type="predicted"/>
<feature type="compositionally biased region" description="Low complexity" evidence="1">
    <location>
        <begin position="20"/>
        <end position="33"/>
    </location>
</feature>
<reference evidence="2 3" key="1">
    <citation type="submission" date="2018-03" db="EMBL/GenBank/DDBJ databases">
        <authorList>
            <person name="Guldener U."/>
        </authorList>
    </citation>
    <scope>NUCLEOTIDE SEQUENCE [LARGE SCALE GENOMIC DNA]</scope>
    <source>
        <strain evidence="2 3">DAOM196992</strain>
    </source>
</reference>
<feature type="compositionally biased region" description="Basic and acidic residues" evidence="1">
    <location>
        <begin position="532"/>
        <end position="544"/>
    </location>
</feature>
<feature type="compositionally biased region" description="Low complexity" evidence="1">
    <location>
        <begin position="189"/>
        <end position="203"/>
    </location>
</feature>
<dbReference type="AlphaFoldDB" id="A0A5C3EWG2"/>
<feature type="region of interest" description="Disordered" evidence="1">
    <location>
        <begin position="509"/>
        <end position="568"/>
    </location>
</feature>
<gene>
    <name evidence="2" type="ORF">PSFLO_01576</name>
</gene>
<evidence type="ECO:0000256" key="1">
    <source>
        <dbReference type="SAM" id="MobiDB-lite"/>
    </source>
</evidence>
<organism evidence="2 3">
    <name type="scientific">Pseudozyma flocculosa</name>
    <dbReference type="NCBI Taxonomy" id="84751"/>
    <lineage>
        <taxon>Eukaryota</taxon>
        <taxon>Fungi</taxon>
        <taxon>Dikarya</taxon>
        <taxon>Basidiomycota</taxon>
        <taxon>Ustilaginomycotina</taxon>
        <taxon>Ustilaginomycetes</taxon>
        <taxon>Ustilaginales</taxon>
        <taxon>Ustilaginaceae</taxon>
        <taxon>Pseudozyma</taxon>
    </lineage>
</organism>
<feature type="compositionally biased region" description="Basic and acidic residues" evidence="1">
    <location>
        <begin position="294"/>
        <end position="304"/>
    </location>
</feature>
<accession>A0A5C3EWG2</accession>
<feature type="compositionally biased region" description="Basic and acidic residues" evidence="1">
    <location>
        <begin position="173"/>
        <end position="184"/>
    </location>
</feature>
<protein>
    <submittedName>
        <fullName evidence="2">Uncharacterized protein</fullName>
    </submittedName>
</protein>
<evidence type="ECO:0000313" key="3">
    <source>
        <dbReference type="Proteomes" id="UP000323386"/>
    </source>
</evidence>
<name>A0A5C3EWG2_9BASI</name>
<feature type="region of interest" description="Disordered" evidence="1">
    <location>
        <begin position="252"/>
        <end position="325"/>
    </location>
</feature>
<feature type="region of interest" description="Disordered" evidence="1">
    <location>
        <begin position="341"/>
        <end position="362"/>
    </location>
</feature>
<feature type="compositionally biased region" description="Low complexity" evidence="1">
    <location>
        <begin position="255"/>
        <end position="272"/>
    </location>
</feature>
<dbReference type="Proteomes" id="UP000323386">
    <property type="component" value="Unassembled WGS sequence"/>
</dbReference>
<feature type="region of interest" description="Disordered" evidence="1">
    <location>
        <begin position="20"/>
        <end position="85"/>
    </location>
</feature>
<dbReference type="OrthoDB" id="2552985at2759"/>
<keyword evidence="3" id="KW-1185">Reference proteome</keyword>
<feature type="compositionally biased region" description="Polar residues" evidence="1">
    <location>
        <begin position="550"/>
        <end position="568"/>
    </location>
</feature>
<evidence type="ECO:0000313" key="2">
    <source>
        <dbReference type="EMBL" id="SPO36105.1"/>
    </source>
</evidence>
<dbReference type="EMBL" id="OOIP01000003">
    <property type="protein sequence ID" value="SPO36105.1"/>
    <property type="molecule type" value="Genomic_DNA"/>
</dbReference>
<feature type="region of interest" description="Disordered" evidence="1">
    <location>
        <begin position="226"/>
        <end position="245"/>
    </location>
</feature>
<sequence>MSSGPPSFVVFLPPPSLSHFATSSTSWASTTTSLAQPRSQDPPVDAGLDRNHASQPTDIGQRDALNQAGSDHASQPVRSTVSKRVRIRRSPVLVIETPDRPAPATKRSRIEAGSSIIKRPSRLSVRQDAVRIDGQDGEADDAADRSRIVLMAEADQGAARAETLPKTGPSDESMVRQRETDAHRQHLPAAADTTADSAADTTSRGGQGHRGNVSSVCRFSFFSRSASRLRPPHRATESRSDGTRLLVNAPREQAAADSTAVDPDVSAASSSVLRDGSRRIPRRTAAPLVPKVHPAIDRLRRSERLSLPQRDPPSTTISRADNKEDDDASLLLEDSESQVLDLGQGGSECSEGTTESLGLDSIPPPPTLHFALASITPLSRILAQPQAYLQGHHAPLGYGARTAAAAGLTGGKVNLLVVIKEVGEVSYVNAKYPTDSVANAAKRARTDGAAGVGFDLHSGKTERVELVVMDGRPDGGQGGRGEKYFFKVILWGSLARGWVVGGDDDSASIGYADVSKPRGRRWNGDADGDEDDSRRRWQRRRDASGRSALDDTTNAPQSYGSSLGTDADSNWSDRSLDSLVGMLRSTDPRPLRAGDVIALQRVSIVNSPASASGAATGIGAAALTSRRNRLGSGFPRRASPAGAAAAAAAAAATTAPLSLVAHGSERNSTSIELCYRSVVADPRRDGRANFDPDVARFDNKSRRVYELHVLWRQGEGVERDD</sequence>
<feature type="compositionally biased region" description="Polar residues" evidence="1">
    <location>
        <begin position="67"/>
        <end position="80"/>
    </location>
</feature>
<feature type="region of interest" description="Disordered" evidence="1">
    <location>
        <begin position="156"/>
        <end position="213"/>
    </location>
</feature>